<evidence type="ECO:0000313" key="10">
    <source>
        <dbReference type="Proteomes" id="UP000000591"/>
    </source>
</evidence>
<dbReference type="Pfam" id="PF00443">
    <property type="entry name" value="UCH"/>
    <property type="match status" value="1"/>
</dbReference>
<dbReference type="PANTHER" id="PTHR24006">
    <property type="entry name" value="UBIQUITIN CARBOXYL-TERMINAL HYDROLASE"/>
    <property type="match status" value="1"/>
</dbReference>
<dbReference type="Gene3D" id="3.90.70.10">
    <property type="entry name" value="Cysteine proteinases"/>
    <property type="match status" value="1"/>
</dbReference>
<feature type="compositionally biased region" description="Basic and acidic residues" evidence="7">
    <location>
        <begin position="176"/>
        <end position="197"/>
    </location>
</feature>
<dbReference type="PROSITE" id="PS00972">
    <property type="entry name" value="USP_1"/>
    <property type="match status" value="1"/>
</dbReference>
<evidence type="ECO:0000256" key="6">
    <source>
        <dbReference type="RuleBase" id="RU366025"/>
    </source>
</evidence>
<feature type="compositionally biased region" description="Basic and acidic residues" evidence="7">
    <location>
        <begin position="212"/>
        <end position="233"/>
    </location>
</feature>
<evidence type="ECO:0000256" key="1">
    <source>
        <dbReference type="ARBA" id="ARBA00000707"/>
    </source>
</evidence>
<dbReference type="GO" id="GO:0016579">
    <property type="term" value="P:protein deubiquitination"/>
    <property type="evidence" value="ECO:0007669"/>
    <property type="project" value="InterPro"/>
</dbReference>
<proteinExistence type="inferred from homology"/>
<comment type="similarity">
    <text evidence="6">Belongs to the peptidase C19 family.</text>
</comment>
<dbReference type="SUPFAM" id="SSF54001">
    <property type="entry name" value="Cysteine proteinases"/>
    <property type="match status" value="1"/>
</dbReference>
<evidence type="ECO:0000256" key="2">
    <source>
        <dbReference type="ARBA" id="ARBA00022670"/>
    </source>
</evidence>
<dbReference type="InterPro" id="IPR001394">
    <property type="entry name" value="Peptidase_C19_UCH"/>
</dbReference>
<keyword evidence="10" id="KW-1185">Reference proteome</keyword>
<evidence type="ECO:0000256" key="3">
    <source>
        <dbReference type="ARBA" id="ARBA00022786"/>
    </source>
</evidence>
<feature type="region of interest" description="Disordered" evidence="7">
    <location>
        <begin position="566"/>
        <end position="589"/>
    </location>
</feature>
<evidence type="ECO:0000256" key="5">
    <source>
        <dbReference type="ARBA" id="ARBA00022807"/>
    </source>
</evidence>
<dbReference type="PROSITE" id="PS00973">
    <property type="entry name" value="USP_2"/>
    <property type="match status" value="1"/>
</dbReference>
<dbReference type="GO" id="GO:0004843">
    <property type="term" value="F:cysteine-type deubiquitinase activity"/>
    <property type="evidence" value="ECO:0000318"/>
    <property type="project" value="GO_Central"/>
</dbReference>
<dbReference type="STRING" id="284811.Q74ZQ9"/>
<dbReference type="eggNOG" id="KOG1871">
    <property type="taxonomic scope" value="Eukaryota"/>
</dbReference>
<dbReference type="InterPro" id="IPR050164">
    <property type="entry name" value="Peptidase_C19"/>
</dbReference>
<dbReference type="GO" id="GO:0005634">
    <property type="term" value="C:nucleus"/>
    <property type="evidence" value="ECO:0000318"/>
    <property type="project" value="GO_Central"/>
</dbReference>
<comment type="catalytic activity">
    <reaction evidence="1 6">
        <text>Thiol-dependent hydrolysis of ester, thioester, amide, peptide and isopeptide bonds formed by the C-terminal Gly of ubiquitin (a 76-residue protein attached to proteins as an intracellular targeting signal).</text>
        <dbReference type="EC" id="3.4.19.12"/>
    </reaction>
</comment>
<gene>
    <name evidence="9" type="ORF">AGOS_AGR139C</name>
</gene>
<accession>Q74ZQ9</accession>
<dbReference type="MEROPS" id="C19.004"/>
<evidence type="ECO:0000259" key="8">
    <source>
        <dbReference type="PROSITE" id="PS50235"/>
    </source>
</evidence>
<dbReference type="PANTHER" id="PTHR24006:SF687">
    <property type="entry name" value="UBIQUITIN CARBOXYL-TERMINAL HYDROLASE 10"/>
    <property type="match status" value="1"/>
</dbReference>
<feature type="region of interest" description="Disordered" evidence="7">
    <location>
        <begin position="176"/>
        <end position="309"/>
    </location>
</feature>
<dbReference type="EMBL" id="AE016820">
    <property type="protein sequence ID" value="AAS54629.2"/>
    <property type="molecule type" value="Genomic_DNA"/>
</dbReference>
<dbReference type="GO" id="GO:0031647">
    <property type="term" value="P:regulation of protein stability"/>
    <property type="evidence" value="ECO:0000318"/>
    <property type="project" value="GO_Central"/>
</dbReference>
<dbReference type="KEGG" id="ago:AGOS_AGR139C"/>
<dbReference type="GO" id="GO:0006508">
    <property type="term" value="P:proteolysis"/>
    <property type="evidence" value="ECO:0007669"/>
    <property type="project" value="UniProtKB-KW"/>
</dbReference>
<dbReference type="OMA" id="LDPFQTI"/>
<feature type="domain" description="USP" evidence="8">
    <location>
        <begin position="373"/>
        <end position="813"/>
    </location>
</feature>
<dbReference type="EC" id="3.4.19.12" evidence="6"/>
<dbReference type="GeneID" id="4623107"/>
<dbReference type="PROSITE" id="PS50235">
    <property type="entry name" value="USP_3"/>
    <property type="match status" value="1"/>
</dbReference>
<reference evidence="9 10" key="1">
    <citation type="journal article" date="2004" name="Science">
        <title>The Ashbya gossypii genome as a tool for mapping the ancient Saccharomyces cerevisiae genome.</title>
        <authorList>
            <person name="Dietrich F.S."/>
            <person name="Voegeli S."/>
            <person name="Brachat S."/>
            <person name="Lerch A."/>
            <person name="Gates K."/>
            <person name="Steiner S."/>
            <person name="Mohr C."/>
            <person name="Pohlmann R."/>
            <person name="Luedi P."/>
            <person name="Choi S."/>
            <person name="Wing R.A."/>
            <person name="Flavier A."/>
            <person name="Gaffney T.D."/>
            <person name="Philippsen P."/>
        </authorList>
    </citation>
    <scope>NUCLEOTIDE SEQUENCE [LARGE SCALE GENOMIC DNA]</scope>
    <source>
        <strain evidence="10">ATCC 10895 / CBS 109.51 / FGSC 9923 / NRRL Y-1056</strain>
    </source>
</reference>
<dbReference type="GO" id="GO:0005829">
    <property type="term" value="C:cytosol"/>
    <property type="evidence" value="ECO:0000318"/>
    <property type="project" value="GO_Central"/>
</dbReference>
<dbReference type="CDD" id="cd02257">
    <property type="entry name" value="Peptidase_C19"/>
    <property type="match status" value="1"/>
</dbReference>
<dbReference type="InterPro" id="IPR028889">
    <property type="entry name" value="USP"/>
</dbReference>
<evidence type="ECO:0000313" key="9">
    <source>
        <dbReference type="EMBL" id="AAS54629.2"/>
    </source>
</evidence>
<dbReference type="RefSeq" id="NP_986805.2">
    <property type="nucleotide sequence ID" value="NM_211867.2"/>
</dbReference>
<dbReference type="InParanoid" id="Q74ZQ9"/>
<dbReference type="Proteomes" id="UP000000591">
    <property type="component" value="Chromosome VII"/>
</dbReference>
<keyword evidence="5 6" id="KW-0788">Thiol protease</keyword>
<dbReference type="FunCoup" id="Q74ZQ9">
    <property type="interactions" value="884"/>
</dbReference>
<reference evidence="10" key="2">
    <citation type="journal article" date="2013" name="G3 (Bethesda)">
        <title>Genomes of Ashbya fungi isolated from insects reveal four mating-type loci, numerous translocations, lack of transposons, and distinct gene duplications.</title>
        <authorList>
            <person name="Dietrich F.S."/>
            <person name="Voegeli S."/>
            <person name="Kuo S."/>
            <person name="Philippsen P."/>
        </authorList>
    </citation>
    <scope>GENOME REANNOTATION</scope>
    <source>
        <strain evidence="10">ATCC 10895 / CBS 109.51 / FGSC 9923 / NRRL Y-1056</strain>
    </source>
</reference>
<feature type="compositionally biased region" description="Polar residues" evidence="7">
    <location>
        <begin position="443"/>
        <end position="459"/>
    </location>
</feature>
<dbReference type="InterPro" id="IPR038765">
    <property type="entry name" value="Papain-like_cys_pep_sf"/>
</dbReference>
<dbReference type="OrthoDB" id="429671at2759"/>
<keyword evidence="2 6" id="KW-0645">Protease</keyword>
<sequence>MPDPKENQGSYSMYPASPVPPATQMPPAAAANSYLYSNAYHSQYNYGYPVGIEIYPSQTMQYMGYHQPAMTYGGYGGPGQGAVPVKKKFYGNGTNYKKEQAGGGAGGGAGGAEGRPVQVTIKNLFKFELGNSNCVRVDGLKIEYPMYVNTTPEEFAQAKLKRHMLRLEALRELDGRKAPVAREEKDKRAASEQKQRDAPAPGGAHGATNAVENEKVEKRDTRKEEPHARKEAEVPQATPREPKEADVDTTSQKVFTSPRREDQKPSVASQKKRDDVPAPANTPLKSEEKKGEPSGRTMKSWSQVASNAASKKPIPANVSLAAKKEKRYIPSSIKGSEPLGTVALRMCLDKDYINYVSSTMPESAKAIKLGIPRGIMNKGNICFMSSVLQVLLFCEPFIEMLNVVHARTGVKSWTLLPPLLGSCLEFYKEFEKLHADKDKNDKQSNGNGKSAKANRSSQPDAIDPEHFYKCISKLPMFKDLQWGHQEDAEEFLTHFLDQLHEEFVSSINSLSCSDMIHLLQSLSDDDLKAEFVRSLSKYKRAEFIKNMSSELKALIDKYGSALEYDTSEGSENSSEWHEVSKKGKKTRNTVKRTTELEPSPIMSIFGGEYRSVLDIPQNKESHSITLDPFYTLHLHISDPEVNDLESAFKKFSDFEYLSYKADSGNDVEAKKQAFLDRLPRVLLIQLKRFEFVNNSSERRELINYNAYNGRIEKIRKWIRYDQELTIPKEALSSVNAKFYLSGKDTTYRLTGVVYHHGLSPSGGHYTADVLHQTQDKWYRIDDNNVTEIRQEDVFKRGDEASDSKTAYILIYQR</sequence>
<name>Q74ZQ9_EREGS</name>
<dbReference type="InterPro" id="IPR018200">
    <property type="entry name" value="USP_CS"/>
</dbReference>
<feature type="compositionally biased region" description="Polar residues" evidence="7">
    <location>
        <begin position="297"/>
        <end position="309"/>
    </location>
</feature>
<evidence type="ECO:0000256" key="7">
    <source>
        <dbReference type="SAM" id="MobiDB-lite"/>
    </source>
</evidence>
<evidence type="ECO:0000256" key="4">
    <source>
        <dbReference type="ARBA" id="ARBA00022801"/>
    </source>
</evidence>
<organism evidence="9 10">
    <name type="scientific">Eremothecium gossypii (strain ATCC 10895 / CBS 109.51 / FGSC 9923 / NRRL Y-1056)</name>
    <name type="common">Yeast</name>
    <name type="synonym">Ashbya gossypii</name>
    <dbReference type="NCBI Taxonomy" id="284811"/>
    <lineage>
        <taxon>Eukaryota</taxon>
        <taxon>Fungi</taxon>
        <taxon>Dikarya</taxon>
        <taxon>Ascomycota</taxon>
        <taxon>Saccharomycotina</taxon>
        <taxon>Saccharomycetes</taxon>
        <taxon>Saccharomycetales</taxon>
        <taxon>Saccharomycetaceae</taxon>
        <taxon>Eremothecium</taxon>
    </lineage>
</organism>
<dbReference type="HOGENOM" id="CLU_015192_0_0_1"/>
<protein>
    <recommendedName>
        <fullName evidence="6">Ubiquitin carboxyl-terminal hydrolase</fullName>
        <ecNumber evidence="6">3.4.19.12</ecNumber>
    </recommendedName>
</protein>
<keyword evidence="4 6" id="KW-0378">Hydrolase</keyword>
<feature type="region of interest" description="Disordered" evidence="7">
    <location>
        <begin position="437"/>
        <end position="461"/>
    </location>
</feature>
<dbReference type="AlphaFoldDB" id="Q74ZQ9"/>
<keyword evidence="3 6" id="KW-0833">Ubl conjugation pathway</keyword>